<dbReference type="InterPro" id="IPR027417">
    <property type="entry name" value="P-loop_NTPase"/>
</dbReference>
<dbReference type="Gene3D" id="3.40.50.300">
    <property type="entry name" value="P-loop containing nucleotide triphosphate hydrolases"/>
    <property type="match status" value="1"/>
</dbReference>
<keyword evidence="1" id="KW-1133">Transmembrane helix</keyword>
<keyword evidence="3" id="KW-0067">ATP-binding</keyword>
<evidence type="ECO:0000256" key="1">
    <source>
        <dbReference type="SAM" id="Phobius"/>
    </source>
</evidence>
<dbReference type="Proteomes" id="UP001060112">
    <property type="component" value="Chromosome"/>
</dbReference>
<dbReference type="InterPro" id="IPR017871">
    <property type="entry name" value="ABC_transporter-like_CS"/>
</dbReference>
<keyword evidence="4" id="KW-1185">Reference proteome</keyword>
<dbReference type="Pfam" id="PF00005">
    <property type="entry name" value="ABC_tran"/>
    <property type="match status" value="1"/>
</dbReference>
<organism evidence="3 4">
    <name type="scientific">Allocoprobacillus halotolerans</name>
    <dbReference type="NCBI Taxonomy" id="2944914"/>
    <lineage>
        <taxon>Bacteria</taxon>
        <taxon>Bacillati</taxon>
        <taxon>Bacillota</taxon>
        <taxon>Erysipelotrichia</taxon>
        <taxon>Erysipelotrichales</taxon>
        <taxon>Erysipelotrichaceae</taxon>
        <taxon>Allocoprobacillus</taxon>
    </lineage>
</organism>
<feature type="domain" description="ABC transporter" evidence="2">
    <location>
        <begin position="1"/>
        <end position="182"/>
    </location>
</feature>
<dbReference type="InterPro" id="IPR003439">
    <property type="entry name" value="ABC_transporter-like_ATP-bd"/>
</dbReference>
<gene>
    <name evidence="3" type="ORF">NMU03_04855</name>
</gene>
<feature type="transmembrane region" description="Helical" evidence="1">
    <location>
        <begin position="578"/>
        <end position="604"/>
    </location>
</feature>
<protein>
    <submittedName>
        <fullName evidence="3">ATP-binding cassette domain-containing protein</fullName>
    </submittedName>
</protein>
<proteinExistence type="predicted"/>
<evidence type="ECO:0000259" key="2">
    <source>
        <dbReference type="PROSITE" id="PS50893"/>
    </source>
</evidence>
<keyword evidence="1" id="KW-0812">Transmembrane</keyword>
<evidence type="ECO:0000313" key="3">
    <source>
        <dbReference type="EMBL" id="UTY40131.1"/>
    </source>
</evidence>
<name>A0ABY5I489_9FIRM</name>
<feature type="transmembrane region" description="Helical" evidence="1">
    <location>
        <begin position="192"/>
        <end position="211"/>
    </location>
</feature>
<dbReference type="InterPro" id="IPR015854">
    <property type="entry name" value="ABC_transpr_LolD-like"/>
</dbReference>
<accession>A0ABY5I489</accession>
<dbReference type="PROSITE" id="PS50893">
    <property type="entry name" value="ABC_TRANSPORTER_2"/>
    <property type="match status" value="1"/>
</dbReference>
<keyword evidence="1" id="KW-0472">Membrane</keyword>
<dbReference type="EMBL" id="CP101620">
    <property type="protein sequence ID" value="UTY40131.1"/>
    <property type="molecule type" value="Genomic_DNA"/>
</dbReference>
<dbReference type="PROSITE" id="PS00211">
    <property type="entry name" value="ABC_TRANSPORTER_1"/>
    <property type="match status" value="1"/>
</dbReference>
<dbReference type="PANTHER" id="PTHR24220">
    <property type="entry name" value="IMPORT ATP-BINDING PROTEIN"/>
    <property type="match status" value="1"/>
</dbReference>
<dbReference type="RefSeq" id="WP_290141560.1">
    <property type="nucleotide sequence ID" value="NZ_CP101620.1"/>
</dbReference>
<sequence>MRIKQGKIYAVVEKNGCGKTTLMNQIFLQHHHQKIVYIQQNNFLIEQYTIEKNLQFFGYNFQNQQINRLLELQEIGQLYPSQVSLGQRQMAVIVGALYSESEVIIFDETLSGLNHDILNFLFPLCQKISLQENKTILIVTHQKEIIDQCDEVIDIENQDIKLELDFLSPKKHSKISWKDIWVYQNKNRIKQILIFVMMSICLLFIFFTQYYREMTYADMNNQLAKNMSQEVFVMNNTDVYHPYYQQYDIYYQSLTNQQIQDLKKIEGLSDFQPYIPFCLKQKRNQNHEVYYDSVVVMDGKQEVEKTLSNDKQYFINGYTSFSKMDDSLEYRTSHQQGLILSKWFLEELDMSYHDLENMQLKINIAIPIQQSDTIDGMQTAILDENDEVIWKDIEGREIEYQEMTMTFDIKGVLDENGLFISRDYCFAYLDQTTMLSLFEQYNINYQPNAYFAKIDHLEKYQSIQSQVEKVASTLEFYCAYSLNQIADTVLQFVKILSLICIIPLGLLMIVLVYTIFGQKRLRLQEYDKLMHYQLSFNQTLVWIIKKYLLEILIFFWFYGVLYVCVNLFLYTIHYPLLLFWWGMIILPILLLYVLPVGVDIYALYRKYEHHVG</sequence>
<keyword evidence="3" id="KW-0547">Nucleotide-binding</keyword>
<dbReference type="SUPFAM" id="SSF52540">
    <property type="entry name" value="P-loop containing nucleoside triphosphate hydrolases"/>
    <property type="match status" value="1"/>
</dbReference>
<dbReference type="GO" id="GO:0005524">
    <property type="term" value="F:ATP binding"/>
    <property type="evidence" value="ECO:0007669"/>
    <property type="project" value="UniProtKB-KW"/>
</dbReference>
<feature type="transmembrane region" description="Helical" evidence="1">
    <location>
        <begin position="495"/>
        <end position="516"/>
    </location>
</feature>
<feature type="transmembrane region" description="Helical" evidence="1">
    <location>
        <begin position="547"/>
        <end position="572"/>
    </location>
</feature>
<evidence type="ECO:0000313" key="4">
    <source>
        <dbReference type="Proteomes" id="UP001060112"/>
    </source>
</evidence>
<reference evidence="3" key="1">
    <citation type="submission" date="2022-07" db="EMBL/GenBank/DDBJ databases">
        <title>Faecal culturing of patients with breast cancer.</title>
        <authorList>
            <person name="Teng N.M.Y."/>
            <person name="Kiu R."/>
            <person name="Evans R."/>
            <person name="Baker D.J."/>
            <person name="Zenner C."/>
            <person name="Robinson S.D."/>
            <person name="Hall L.J."/>
        </authorList>
    </citation>
    <scope>NUCLEOTIDE SEQUENCE</scope>
    <source>
        <strain evidence="3">LH1062</strain>
    </source>
</reference>